<keyword evidence="3" id="KW-0004">4Fe-4S</keyword>
<dbReference type="PANTHER" id="PTHR33693:SF9">
    <property type="entry name" value="TYPE-4 URACIL-DNA GLYCOSYLASE"/>
    <property type="match status" value="1"/>
</dbReference>
<keyword evidence="8" id="KW-0411">Iron-sulfur</keyword>
<reference evidence="11 12" key="1">
    <citation type="submission" date="2016-10" db="EMBL/GenBank/DDBJ databases">
        <authorList>
            <person name="de Groot N.N."/>
        </authorList>
    </citation>
    <scope>NUCLEOTIDE SEQUENCE [LARGE SCALE GENOMIC DNA]</scope>
    <source>
        <strain evidence="11 12">DSM 44468</strain>
    </source>
</reference>
<accession>A0A1I4DDT4</accession>
<evidence type="ECO:0000259" key="10">
    <source>
        <dbReference type="SMART" id="SM00986"/>
    </source>
</evidence>
<dbReference type="SMART" id="SM00986">
    <property type="entry name" value="UDG"/>
    <property type="match status" value="1"/>
</dbReference>
<keyword evidence="4" id="KW-0479">Metal-binding</keyword>
<evidence type="ECO:0000256" key="7">
    <source>
        <dbReference type="ARBA" id="ARBA00023004"/>
    </source>
</evidence>
<protein>
    <recommendedName>
        <fullName evidence="2">Type-4 uracil-DNA glycosylase</fullName>
    </recommendedName>
</protein>
<dbReference type="Proteomes" id="UP000199025">
    <property type="component" value="Unassembled WGS sequence"/>
</dbReference>
<dbReference type="PANTHER" id="PTHR33693">
    <property type="entry name" value="TYPE-5 URACIL-DNA GLYCOSYLASE"/>
    <property type="match status" value="1"/>
</dbReference>
<feature type="domain" description="Uracil-DNA glycosylase-like" evidence="10">
    <location>
        <begin position="44"/>
        <end position="208"/>
    </location>
</feature>
<dbReference type="GO" id="GO:0051539">
    <property type="term" value="F:4 iron, 4 sulfur cluster binding"/>
    <property type="evidence" value="ECO:0007669"/>
    <property type="project" value="UniProtKB-KW"/>
</dbReference>
<keyword evidence="7" id="KW-0408">Iron</keyword>
<dbReference type="OrthoDB" id="5290748at2"/>
<dbReference type="CDD" id="cd10030">
    <property type="entry name" value="UDG-F4_TTUDGA_SPO1dp_like"/>
    <property type="match status" value="1"/>
</dbReference>
<evidence type="ECO:0000256" key="8">
    <source>
        <dbReference type="ARBA" id="ARBA00023014"/>
    </source>
</evidence>
<organism evidence="11 12">
    <name type="scientific">Amycolatopsis sacchari</name>
    <dbReference type="NCBI Taxonomy" id="115433"/>
    <lineage>
        <taxon>Bacteria</taxon>
        <taxon>Bacillati</taxon>
        <taxon>Actinomycetota</taxon>
        <taxon>Actinomycetes</taxon>
        <taxon>Pseudonocardiales</taxon>
        <taxon>Pseudonocardiaceae</taxon>
        <taxon>Amycolatopsis</taxon>
    </lineage>
</organism>
<dbReference type="SMART" id="SM00987">
    <property type="entry name" value="UreE_C"/>
    <property type="match status" value="1"/>
</dbReference>
<sequence>MAATKTKRDASEFVPGSLELPRLREASRGCRGCDLYQDATQTVFGEGPPEADVLILGEQPGDREDREGEPFVGPAGKLLDRALVEAGIDRERVYVTNAVKHFKFTRSERGKQRIHKKPSRGEIVACRPWLVAELKAVRPRLVILLGATAASSLMGPSFKVTEHRGTLIEAPEEFEGTPEQVLPAVHPSSVLRAPDRDAAYEALVADLKAAPRAL</sequence>
<evidence type="ECO:0000313" key="11">
    <source>
        <dbReference type="EMBL" id="SFK91255.1"/>
    </source>
</evidence>
<dbReference type="InterPro" id="IPR036895">
    <property type="entry name" value="Uracil-DNA_glycosylase-like_sf"/>
</dbReference>
<keyword evidence="9" id="KW-0234">DNA repair</keyword>
<dbReference type="InterPro" id="IPR051536">
    <property type="entry name" value="UDG_Type-4/5"/>
</dbReference>
<dbReference type="RefSeq" id="WP_091517014.1">
    <property type="nucleotide sequence ID" value="NZ_CBDQZW010000006.1"/>
</dbReference>
<evidence type="ECO:0000256" key="5">
    <source>
        <dbReference type="ARBA" id="ARBA00022763"/>
    </source>
</evidence>
<dbReference type="InterPro" id="IPR005273">
    <property type="entry name" value="Ura-DNA_glyco_family4"/>
</dbReference>
<dbReference type="Gene3D" id="3.40.470.10">
    <property type="entry name" value="Uracil-DNA glycosylase-like domain"/>
    <property type="match status" value="1"/>
</dbReference>
<evidence type="ECO:0000256" key="3">
    <source>
        <dbReference type="ARBA" id="ARBA00022485"/>
    </source>
</evidence>
<proteinExistence type="inferred from homology"/>
<dbReference type="Pfam" id="PF03167">
    <property type="entry name" value="UDG"/>
    <property type="match status" value="1"/>
</dbReference>
<dbReference type="NCBIfam" id="TIGR03914">
    <property type="entry name" value="UDG_fam_dom"/>
    <property type="match status" value="1"/>
</dbReference>
<dbReference type="STRING" id="115433.SAMN05421835_1451"/>
<dbReference type="NCBIfam" id="TIGR00758">
    <property type="entry name" value="UDG_fam4"/>
    <property type="match status" value="1"/>
</dbReference>
<keyword evidence="6" id="KW-0378">Hydrolase</keyword>
<keyword evidence="12" id="KW-1185">Reference proteome</keyword>
<evidence type="ECO:0000256" key="4">
    <source>
        <dbReference type="ARBA" id="ARBA00022723"/>
    </source>
</evidence>
<dbReference type="GO" id="GO:0097506">
    <property type="term" value="F:deaminated base DNA N-glycosylase activity"/>
    <property type="evidence" value="ECO:0007669"/>
    <property type="project" value="UniProtKB-ARBA"/>
</dbReference>
<evidence type="ECO:0000256" key="9">
    <source>
        <dbReference type="ARBA" id="ARBA00023204"/>
    </source>
</evidence>
<comment type="similarity">
    <text evidence="1">Belongs to the uracil-DNA glycosylase (UDG) superfamily. Type 4 (UDGa) family.</text>
</comment>
<dbReference type="InterPro" id="IPR005122">
    <property type="entry name" value="Uracil-DNA_glycosylase-like"/>
</dbReference>
<dbReference type="EMBL" id="FORP01000045">
    <property type="protein sequence ID" value="SFK91255.1"/>
    <property type="molecule type" value="Genomic_DNA"/>
</dbReference>
<dbReference type="GO" id="GO:0046872">
    <property type="term" value="F:metal ion binding"/>
    <property type="evidence" value="ECO:0007669"/>
    <property type="project" value="UniProtKB-KW"/>
</dbReference>
<evidence type="ECO:0000256" key="6">
    <source>
        <dbReference type="ARBA" id="ARBA00022801"/>
    </source>
</evidence>
<evidence type="ECO:0000256" key="1">
    <source>
        <dbReference type="ARBA" id="ARBA00006521"/>
    </source>
</evidence>
<dbReference type="AlphaFoldDB" id="A0A1I4DDT4"/>
<dbReference type="GO" id="GO:0006281">
    <property type="term" value="P:DNA repair"/>
    <property type="evidence" value="ECO:0007669"/>
    <property type="project" value="UniProtKB-KW"/>
</dbReference>
<keyword evidence="5" id="KW-0227">DNA damage</keyword>
<evidence type="ECO:0000313" key="12">
    <source>
        <dbReference type="Proteomes" id="UP000199025"/>
    </source>
</evidence>
<evidence type="ECO:0000256" key="2">
    <source>
        <dbReference type="ARBA" id="ARBA00019403"/>
    </source>
</evidence>
<name>A0A1I4DDT4_9PSEU</name>
<gene>
    <name evidence="11" type="ORF">SAMN05421835_1451</name>
</gene>
<dbReference type="SUPFAM" id="SSF52141">
    <property type="entry name" value="Uracil-DNA glycosylase-like"/>
    <property type="match status" value="1"/>
</dbReference>